<keyword evidence="1" id="KW-0732">Signal</keyword>
<sequence length="104" mass="11903">MNTRSGLIIACFFAAWTPSPASAQNFARGQELFEDHCQACHEDFNRPEVRHLGSAEELRARIEAWATHTNTGWKKEDVEDVLFYLDRSFYRFGQKPLKLGAGLK</sequence>
<feature type="signal peptide" evidence="1">
    <location>
        <begin position="1"/>
        <end position="23"/>
    </location>
</feature>
<accession>A0A1Y6CYS7</accession>
<gene>
    <name evidence="2" type="ORF">SAMN02949497_2892</name>
</gene>
<protein>
    <recommendedName>
        <fullName evidence="4">Cytochrome c domain-containing protein</fullName>
    </recommendedName>
</protein>
<dbReference type="AlphaFoldDB" id="A0A1Y6CYS7"/>
<dbReference type="Proteomes" id="UP000192923">
    <property type="component" value="Unassembled WGS sequence"/>
</dbReference>
<keyword evidence="3" id="KW-1185">Reference proteome</keyword>
<dbReference type="SUPFAM" id="SSF46626">
    <property type="entry name" value="Cytochrome c"/>
    <property type="match status" value="1"/>
</dbReference>
<dbReference type="InterPro" id="IPR036909">
    <property type="entry name" value="Cyt_c-like_dom_sf"/>
</dbReference>
<dbReference type="Gene3D" id="1.10.760.10">
    <property type="entry name" value="Cytochrome c-like domain"/>
    <property type="match status" value="1"/>
</dbReference>
<dbReference type="OrthoDB" id="9796294at2"/>
<feature type="chain" id="PRO_5013119748" description="Cytochrome c domain-containing protein" evidence="1">
    <location>
        <begin position="24"/>
        <end position="104"/>
    </location>
</feature>
<evidence type="ECO:0000313" key="2">
    <source>
        <dbReference type="EMBL" id="SMF95527.1"/>
    </source>
</evidence>
<evidence type="ECO:0000313" key="3">
    <source>
        <dbReference type="Proteomes" id="UP000192923"/>
    </source>
</evidence>
<evidence type="ECO:0000256" key="1">
    <source>
        <dbReference type="SAM" id="SignalP"/>
    </source>
</evidence>
<dbReference type="EMBL" id="FXAM01000001">
    <property type="protein sequence ID" value="SMF95527.1"/>
    <property type="molecule type" value="Genomic_DNA"/>
</dbReference>
<evidence type="ECO:0008006" key="4">
    <source>
        <dbReference type="Google" id="ProtNLM"/>
    </source>
</evidence>
<dbReference type="RefSeq" id="WP_085213826.1">
    <property type="nucleotide sequence ID" value="NZ_FXAM01000001.1"/>
</dbReference>
<dbReference type="STRING" id="1760988.SAMN02949497_2892"/>
<dbReference type="GO" id="GO:0009055">
    <property type="term" value="F:electron transfer activity"/>
    <property type="evidence" value="ECO:0007669"/>
    <property type="project" value="InterPro"/>
</dbReference>
<name>A0A1Y6CYS7_9GAMM</name>
<proteinExistence type="predicted"/>
<dbReference type="GO" id="GO:0020037">
    <property type="term" value="F:heme binding"/>
    <property type="evidence" value="ECO:0007669"/>
    <property type="project" value="InterPro"/>
</dbReference>
<reference evidence="2 3" key="1">
    <citation type="submission" date="2016-12" db="EMBL/GenBank/DDBJ databases">
        <authorList>
            <person name="Song W.-J."/>
            <person name="Kurnit D.M."/>
        </authorList>
    </citation>
    <scope>NUCLEOTIDE SEQUENCE [LARGE SCALE GENOMIC DNA]</scope>
    <source>
        <strain evidence="2 3">175</strain>
    </source>
</reference>
<organism evidence="2 3">
    <name type="scientific">Methylomagnum ishizawai</name>
    <dbReference type="NCBI Taxonomy" id="1760988"/>
    <lineage>
        <taxon>Bacteria</taxon>
        <taxon>Pseudomonadati</taxon>
        <taxon>Pseudomonadota</taxon>
        <taxon>Gammaproteobacteria</taxon>
        <taxon>Methylococcales</taxon>
        <taxon>Methylococcaceae</taxon>
        <taxon>Methylomagnum</taxon>
    </lineage>
</organism>